<dbReference type="RefSeq" id="XP_030380925.1">
    <property type="nucleotide sequence ID" value="XM_030525065.1"/>
</dbReference>
<dbReference type="AlphaFoldDB" id="A0A6J2TZ39"/>
<gene>
    <name evidence="3" type="primary">LOC115628829</name>
</gene>
<evidence type="ECO:0000256" key="1">
    <source>
        <dbReference type="SAM" id="MobiDB-lite"/>
    </source>
</evidence>
<dbReference type="GeneID" id="115628829"/>
<sequence>MSPIYTPTGALLMAFKFKEDFVAGLVKELPRMNKNKEEYNWLTPEDLNCVMKDLGKMLDQCADLTNLSELREETQLDVSKANLSVSVKVADESTKETIRNFCAPLHDAISLDLVVRYVGEAESVDTSPSDGGAPIPTQAGHASA</sequence>
<proteinExistence type="predicted"/>
<organism evidence="2 3">
    <name type="scientific">Drosophila lebanonensis</name>
    <name type="common">Fruit fly</name>
    <name type="synonym">Scaptodrosophila lebanonensis</name>
    <dbReference type="NCBI Taxonomy" id="7225"/>
    <lineage>
        <taxon>Eukaryota</taxon>
        <taxon>Metazoa</taxon>
        <taxon>Ecdysozoa</taxon>
        <taxon>Arthropoda</taxon>
        <taxon>Hexapoda</taxon>
        <taxon>Insecta</taxon>
        <taxon>Pterygota</taxon>
        <taxon>Neoptera</taxon>
        <taxon>Endopterygota</taxon>
        <taxon>Diptera</taxon>
        <taxon>Brachycera</taxon>
        <taxon>Muscomorpha</taxon>
        <taxon>Ephydroidea</taxon>
        <taxon>Drosophilidae</taxon>
        <taxon>Scaptodrosophila</taxon>
    </lineage>
</organism>
<dbReference type="Proteomes" id="UP000504634">
    <property type="component" value="Unplaced"/>
</dbReference>
<protein>
    <submittedName>
        <fullName evidence="3">Uncharacterized protein LOC115628829</fullName>
    </submittedName>
</protein>
<accession>A0A6J2TZ39</accession>
<name>A0A6J2TZ39_DROLE</name>
<evidence type="ECO:0000313" key="2">
    <source>
        <dbReference type="Proteomes" id="UP000504634"/>
    </source>
</evidence>
<feature type="region of interest" description="Disordered" evidence="1">
    <location>
        <begin position="123"/>
        <end position="144"/>
    </location>
</feature>
<evidence type="ECO:0000313" key="3">
    <source>
        <dbReference type="RefSeq" id="XP_030380925.1"/>
    </source>
</evidence>
<reference evidence="3" key="1">
    <citation type="submission" date="2025-08" db="UniProtKB">
        <authorList>
            <consortium name="RefSeq"/>
        </authorList>
    </citation>
    <scope>IDENTIFICATION</scope>
    <source>
        <strain evidence="3">11010-0011.00</strain>
        <tissue evidence="3">Whole body</tissue>
    </source>
</reference>
<keyword evidence="2" id="KW-1185">Reference proteome</keyword>